<feature type="transmembrane region" description="Helical" evidence="2">
    <location>
        <begin position="35"/>
        <end position="53"/>
    </location>
</feature>
<keyword evidence="1" id="KW-0175">Coiled coil</keyword>
<sequence>MSKEKKQVKSIVSQFKEKTAPFFEKVGKLSRKQRLLICVATLAVMGGGFYYFFLAPRLEKIVSLENEYASLNSQLSTYKIKAAKLEKVETELKEKEDDFHTALLALPDKKEINSLLTAVSKSGNDAGLEFVLFKPEAVVKKDFYAEVPVSIKVEGGYHQLAEFFDRVSQLSRLVNIRDIVMSYAKAGDEALEVSCTAVTYTFIEQKDAEAEQPKPTKDKRRRGK</sequence>
<evidence type="ECO:0000313" key="4">
    <source>
        <dbReference type="Proteomes" id="UP000191931"/>
    </source>
</evidence>
<dbReference type="GO" id="GO:0043107">
    <property type="term" value="P:type IV pilus-dependent motility"/>
    <property type="evidence" value="ECO:0007669"/>
    <property type="project" value="InterPro"/>
</dbReference>
<keyword evidence="2" id="KW-0812">Transmembrane</keyword>
<dbReference type="STRING" id="1246637.MTBBW1_600024"/>
<accession>A0A1W1HI95</accession>
<dbReference type="Gene3D" id="3.30.70.60">
    <property type="match status" value="1"/>
</dbReference>
<dbReference type="InterPro" id="IPR007445">
    <property type="entry name" value="PilO"/>
</dbReference>
<dbReference type="PANTHER" id="PTHR39555">
    <property type="entry name" value="FIMBRIAL ASSEMBLY PROTEIN PILO-LIKE PROTEIN-RELATED"/>
    <property type="match status" value="1"/>
</dbReference>
<gene>
    <name evidence="3" type="primary">pilO</name>
    <name evidence="3" type="ORF">MTBBW1_600024</name>
</gene>
<name>A0A1W1HI95_9BACT</name>
<dbReference type="AlphaFoldDB" id="A0A1W1HI95"/>
<feature type="coiled-coil region" evidence="1">
    <location>
        <begin position="61"/>
        <end position="98"/>
    </location>
</feature>
<dbReference type="OrthoDB" id="5502253at2"/>
<dbReference type="RefSeq" id="WP_080801611.1">
    <property type="nucleotide sequence ID" value="NZ_LT828542.1"/>
</dbReference>
<keyword evidence="2" id="KW-1133">Transmembrane helix</keyword>
<dbReference type="EMBL" id="FWEV01000304">
    <property type="protein sequence ID" value="SLM32194.1"/>
    <property type="molecule type" value="Genomic_DNA"/>
</dbReference>
<dbReference type="GO" id="GO:0043683">
    <property type="term" value="P:type IV pilus assembly"/>
    <property type="evidence" value="ECO:0007669"/>
    <property type="project" value="InterPro"/>
</dbReference>
<dbReference type="PANTHER" id="PTHR39555:SF1">
    <property type="entry name" value="TYPE IV PILUS INNER MEMBRANE COMPONENT PILO"/>
    <property type="match status" value="1"/>
</dbReference>
<proteinExistence type="predicted"/>
<reference evidence="3 4" key="1">
    <citation type="submission" date="2017-03" db="EMBL/GenBank/DDBJ databases">
        <authorList>
            <person name="Afonso C.L."/>
            <person name="Miller P.J."/>
            <person name="Scott M.A."/>
            <person name="Spackman E."/>
            <person name="Goraichik I."/>
            <person name="Dimitrov K.M."/>
            <person name="Suarez D.L."/>
            <person name="Swayne D.E."/>
        </authorList>
    </citation>
    <scope>NUCLEOTIDE SEQUENCE [LARGE SCALE GENOMIC DNA]</scope>
    <source>
        <strain evidence="3">PRJEB14757</strain>
    </source>
</reference>
<evidence type="ECO:0000256" key="1">
    <source>
        <dbReference type="SAM" id="Coils"/>
    </source>
</evidence>
<organism evidence="3 4">
    <name type="scientific">Desulfamplus magnetovallimortis</name>
    <dbReference type="NCBI Taxonomy" id="1246637"/>
    <lineage>
        <taxon>Bacteria</taxon>
        <taxon>Pseudomonadati</taxon>
        <taxon>Thermodesulfobacteriota</taxon>
        <taxon>Desulfobacteria</taxon>
        <taxon>Desulfobacterales</taxon>
        <taxon>Desulfobacteraceae</taxon>
        <taxon>Desulfamplus</taxon>
    </lineage>
</organism>
<protein>
    <submittedName>
        <fullName evidence="3">PilO</fullName>
    </submittedName>
</protein>
<keyword evidence="2" id="KW-0472">Membrane</keyword>
<dbReference type="Pfam" id="PF04350">
    <property type="entry name" value="PilO"/>
    <property type="match status" value="1"/>
</dbReference>
<dbReference type="InterPro" id="IPR014717">
    <property type="entry name" value="Transl_elong_EF1B/ribsomal_bS6"/>
</dbReference>
<evidence type="ECO:0000313" key="3">
    <source>
        <dbReference type="EMBL" id="SLM32194.1"/>
    </source>
</evidence>
<keyword evidence="4" id="KW-1185">Reference proteome</keyword>
<evidence type="ECO:0000256" key="2">
    <source>
        <dbReference type="SAM" id="Phobius"/>
    </source>
</evidence>
<dbReference type="Proteomes" id="UP000191931">
    <property type="component" value="Unassembled WGS sequence"/>
</dbReference>